<feature type="transmembrane region" description="Helical" evidence="1">
    <location>
        <begin position="120"/>
        <end position="138"/>
    </location>
</feature>
<dbReference type="PANTHER" id="PTHR35797">
    <property type="entry name" value="PROTEASE-RELATED"/>
    <property type="match status" value="1"/>
</dbReference>
<dbReference type="PANTHER" id="PTHR35797:SF1">
    <property type="entry name" value="PROTEASE"/>
    <property type="match status" value="1"/>
</dbReference>
<evidence type="ECO:0000259" key="2">
    <source>
        <dbReference type="Pfam" id="PF02517"/>
    </source>
</evidence>
<feature type="transmembrane region" description="Helical" evidence="1">
    <location>
        <begin position="78"/>
        <end position="100"/>
    </location>
</feature>
<keyword evidence="1" id="KW-1133">Transmembrane helix</keyword>
<dbReference type="InterPro" id="IPR003675">
    <property type="entry name" value="Rce1/LyrA-like_dom"/>
</dbReference>
<keyword evidence="1" id="KW-0472">Membrane</keyword>
<gene>
    <name evidence="3" type="ORF">ACFQ4H_18965</name>
</gene>
<feature type="transmembrane region" description="Helical" evidence="1">
    <location>
        <begin position="219"/>
        <end position="238"/>
    </location>
</feature>
<proteinExistence type="predicted"/>
<keyword evidence="1" id="KW-0812">Transmembrane</keyword>
<dbReference type="InterPro" id="IPR042150">
    <property type="entry name" value="MmRce1-like"/>
</dbReference>
<keyword evidence="3" id="KW-0378">Hydrolase</keyword>
<dbReference type="Pfam" id="PF02517">
    <property type="entry name" value="Rce1-like"/>
    <property type="match status" value="1"/>
</dbReference>
<dbReference type="GO" id="GO:0016787">
    <property type="term" value="F:hydrolase activity"/>
    <property type="evidence" value="ECO:0007669"/>
    <property type="project" value="UniProtKB-KW"/>
</dbReference>
<evidence type="ECO:0000313" key="3">
    <source>
        <dbReference type="EMBL" id="MFD1323174.1"/>
    </source>
</evidence>
<organism evidence="3 4">
    <name type="scientific">Micromonospora sonneratiae</name>
    <dbReference type="NCBI Taxonomy" id="1184706"/>
    <lineage>
        <taxon>Bacteria</taxon>
        <taxon>Bacillati</taxon>
        <taxon>Actinomycetota</taxon>
        <taxon>Actinomycetes</taxon>
        <taxon>Micromonosporales</taxon>
        <taxon>Micromonosporaceae</taxon>
        <taxon>Micromonospora</taxon>
    </lineage>
</organism>
<name>A0ABW3YIQ8_9ACTN</name>
<feature type="transmembrane region" description="Helical" evidence="1">
    <location>
        <begin position="187"/>
        <end position="207"/>
    </location>
</feature>
<accession>A0ABW3YIQ8</accession>
<feature type="domain" description="CAAX prenyl protease 2/Lysostaphin resistance protein A-like" evidence="2">
    <location>
        <begin position="123"/>
        <end position="227"/>
    </location>
</feature>
<keyword evidence="4" id="KW-1185">Reference proteome</keyword>
<feature type="transmembrane region" description="Helical" evidence="1">
    <location>
        <begin position="7"/>
        <end position="25"/>
    </location>
</feature>
<comment type="caution">
    <text evidence="3">The sequence shown here is derived from an EMBL/GenBank/DDBJ whole genome shotgun (WGS) entry which is preliminary data.</text>
</comment>
<sequence>MTSQKKGLSVFLAISFGGAWSYLLLARLVFDWSLVNALVQLPFAFAPAIAAVVVRRWVTREGFGDAGLALRLKRSWPFYLLAWLGPLLLVALTIGLAGALGLWDRDLSALDELVPGLPGWVALVALMAGVLLLTPFYWGEEFGWTSYLRLRIFVDRPLLSVTVTGLIWAVWHYPLAFLGYIEFDNVPLGLLVWTVSFLCQEMILAWLRLRSDSIWVPSLAHAGNNMVLAMLTGMLLAGGKVDEIGLILLPTVPMAAICLWLLVTGKLTRQAGRIQTVDDRIGHDKQFEMAGK</sequence>
<feature type="transmembrane region" description="Helical" evidence="1">
    <location>
        <begin position="244"/>
        <end position="263"/>
    </location>
</feature>
<feature type="transmembrane region" description="Helical" evidence="1">
    <location>
        <begin position="158"/>
        <end position="181"/>
    </location>
</feature>
<reference evidence="4" key="1">
    <citation type="journal article" date="2019" name="Int. J. Syst. Evol. Microbiol.">
        <title>The Global Catalogue of Microorganisms (GCM) 10K type strain sequencing project: providing services to taxonomists for standard genome sequencing and annotation.</title>
        <authorList>
            <consortium name="The Broad Institute Genomics Platform"/>
            <consortium name="The Broad Institute Genome Sequencing Center for Infectious Disease"/>
            <person name="Wu L."/>
            <person name="Ma J."/>
        </authorList>
    </citation>
    <scope>NUCLEOTIDE SEQUENCE [LARGE SCALE GENOMIC DNA]</scope>
    <source>
        <strain evidence="4">JCM 31037</strain>
    </source>
</reference>
<evidence type="ECO:0000256" key="1">
    <source>
        <dbReference type="SAM" id="Phobius"/>
    </source>
</evidence>
<dbReference type="EMBL" id="JBHTMP010000028">
    <property type="protein sequence ID" value="MFD1323174.1"/>
    <property type="molecule type" value="Genomic_DNA"/>
</dbReference>
<feature type="transmembrane region" description="Helical" evidence="1">
    <location>
        <begin position="37"/>
        <end position="58"/>
    </location>
</feature>
<dbReference type="RefSeq" id="WP_377572324.1">
    <property type="nucleotide sequence ID" value="NZ_JBHTMP010000028.1"/>
</dbReference>
<dbReference type="EC" id="3.4.-.-" evidence="3"/>
<protein>
    <submittedName>
        <fullName evidence="3">CPBP family intramembrane glutamic endopeptidase</fullName>
        <ecNumber evidence="3">3.4.-.-</ecNumber>
    </submittedName>
</protein>
<dbReference type="Proteomes" id="UP001597260">
    <property type="component" value="Unassembled WGS sequence"/>
</dbReference>
<evidence type="ECO:0000313" key="4">
    <source>
        <dbReference type="Proteomes" id="UP001597260"/>
    </source>
</evidence>